<dbReference type="Proteomes" id="UP000279994">
    <property type="component" value="Unassembled WGS sequence"/>
</dbReference>
<dbReference type="Pfam" id="PF05378">
    <property type="entry name" value="Hydant_A_N"/>
    <property type="match status" value="1"/>
</dbReference>
<evidence type="ECO:0000259" key="3">
    <source>
        <dbReference type="Pfam" id="PF19278"/>
    </source>
</evidence>
<dbReference type="InterPro" id="IPR049517">
    <property type="entry name" value="ACX-like_C"/>
</dbReference>
<gene>
    <name evidence="4" type="ORF">EFL26_21910</name>
</gene>
<keyword evidence="5" id="KW-1185">Reference proteome</keyword>
<sequence length="692" mass="73708">MAYQVSADTGGTFIDVVIQDAASEQVIGKALTTHDRVFRGLSAALDAAAGEIGLTGKALLSQTDLFVYGTTRATNAIVTRNVAKTALLTTAGFEDVLVLKEGGKQDGYDFTRRYPNPYIPRRHTFGITERVDSEGRVLEELDDHRLLETLTMIRDEGFEAVAVSLLWSIANPAHELRVAELLEKVAPELPVTLSHKIAPIIREYRRTSAAAIDASLKPLMQAHFSELEQDLRDFGYNGAILVSTSMGGVMTIEEVIESPIHAAKSGPSMAPLAGLNYSLLEKLGGDMIVCDTGGTTFDVGLSRDGAVVHSRDTWIGPQWEGDLLGISSVDIRSIGAGGGSIAWVDGGGLLRVGPQSAGSEPGPACYGNGGMEPTLSDAACVLGYFDPDYFLGGRMALDTAAAEAAIAKVAGVLGLGVRETAWGILSIASESMVKAVHEITIAQGLNPQESTLVAGGGAAGINIMQIANELGSQRVILPKVASALSASGMHFADIVKEESAALITSSEAFAAKSVAKVLADLEAALAEFASRFGDHYPDYSMEFGVEARYQSQIWTIDLPLPSKDVVDEAGQRRLFEAFHDLHDRILAVRDPGSTIEFLNWRARVTVCLPRAQKTYDVSTERIGEPASVRRCYFGEAGELDTPVFKPDQLLPGTRLQGPAIIEEPTTTVVVYPGMAAEVSDSGNYLLHITNGA</sequence>
<feature type="domain" description="Acetophenone carboxylase-like C-terminal" evidence="3">
    <location>
        <begin position="508"/>
        <end position="678"/>
    </location>
</feature>
<dbReference type="GO" id="GO:0017168">
    <property type="term" value="F:5-oxoprolinase (ATP-hydrolyzing) activity"/>
    <property type="evidence" value="ECO:0007669"/>
    <property type="project" value="TreeGrafter"/>
</dbReference>
<reference evidence="4 5" key="1">
    <citation type="submission" date="2018-11" db="EMBL/GenBank/DDBJ databases">
        <authorList>
            <person name="Li F."/>
        </authorList>
    </citation>
    <scope>NUCLEOTIDE SEQUENCE [LARGE SCALE GENOMIC DNA]</scope>
    <source>
        <strain evidence="4 5">Gsoil 818</strain>
    </source>
</reference>
<evidence type="ECO:0000313" key="5">
    <source>
        <dbReference type="Proteomes" id="UP000279994"/>
    </source>
</evidence>
<organism evidence="4 5">
    <name type="scientific">Nocardioides pocheonensis</name>
    <dbReference type="NCBI Taxonomy" id="661485"/>
    <lineage>
        <taxon>Bacteria</taxon>
        <taxon>Bacillati</taxon>
        <taxon>Actinomycetota</taxon>
        <taxon>Actinomycetes</taxon>
        <taxon>Propionibacteriales</taxon>
        <taxon>Nocardioidaceae</taxon>
        <taxon>Nocardioides</taxon>
    </lineage>
</organism>
<dbReference type="InterPro" id="IPR045079">
    <property type="entry name" value="Oxoprolinase-like"/>
</dbReference>
<dbReference type="OrthoDB" id="9768323at2"/>
<dbReference type="InterPro" id="IPR008040">
    <property type="entry name" value="Hydant_A_N"/>
</dbReference>
<dbReference type="RefSeq" id="WP_123225040.1">
    <property type="nucleotide sequence ID" value="NZ_RJSF01000047.1"/>
</dbReference>
<dbReference type="InterPro" id="IPR002821">
    <property type="entry name" value="Hydantoinase_A"/>
</dbReference>
<dbReference type="PANTHER" id="PTHR11365:SF23">
    <property type="entry name" value="HYPOTHETICAL 5-OXOPROLINASE (EUROFUNG)-RELATED"/>
    <property type="match status" value="1"/>
</dbReference>
<feature type="domain" description="Hydantoinase A/oxoprolinase" evidence="1">
    <location>
        <begin position="206"/>
        <end position="497"/>
    </location>
</feature>
<feature type="domain" description="Hydantoinase/oxoprolinase N-terminal" evidence="2">
    <location>
        <begin position="5"/>
        <end position="185"/>
    </location>
</feature>
<name>A0A3N0GHZ5_9ACTN</name>
<evidence type="ECO:0000259" key="2">
    <source>
        <dbReference type="Pfam" id="PF05378"/>
    </source>
</evidence>
<proteinExistence type="predicted"/>
<dbReference type="EMBL" id="RJSF01000047">
    <property type="protein sequence ID" value="RNM11806.1"/>
    <property type="molecule type" value="Genomic_DNA"/>
</dbReference>
<dbReference type="AlphaFoldDB" id="A0A3N0GHZ5"/>
<evidence type="ECO:0000313" key="4">
    <source>
        <dbReference type="EMBL" id="RNM11806.1"/>
    </source>
</evidence>
<accession>A0A3N0GHZ5</accession>
<dbReference type="PANTHER" id="PTHR11365">
    <property type="entry name" value="5-OXOPROLINASE RELATED"/>
    <property type="match status" value="1"/>
</dbReference>
<dbReference type="GO" id="GO:0005829">
    <property type="term" value="C:cytosol"/>
    <property type="evidence" value="ECO:0007669"/>
    <property type="project" value="TreeGrafter"/>
</dbReference>
<dbReference type="Pfam" id="PF19278">
    <property type="entry name" value="Hydant_A_C"/>
    <property type="match status" value="1"/>
</dbReference>
<dbReference type="GO" id="GO:0006749">
    <property type="term" value="P:glutathione metabolic process"/>
    <property type="evidence" value="ECO:0007669"/>
    <property type="project" value="TreeGrafter"/>
</dbReference>
<dbReference type="Pfam" id="PF01968">
    <property type="entry name" value="Hydantoinase_A"/>
    <property type="match status" value="1"/>
</dbReference>
<protein>
    <submittedName>
        <fullName evidence="4">Hydantoinase/oxoprolinase family protein</fullName>
    </submittedName>
</protein>
<comment type="caution">
    <text evidence="4">The sequence shown here is derived from an EMBL/GenBank/DDBJ whole genome shotgun (WGS) entry which is preliminary data.</text>
</comment>
<evidence type="ECO:0000259" key="1">
    <source>
        <dbReference type="Pfam" id="PF01968"/>
    </source>
</evidence>